<dbReference type="EMBL" id="JBDPZD010000008">
    <property type="protein sequence ID" value="MEO3693612.1"/>
    <property type="molecule type" value="Genomic_DNA"/>
</dbReference>
<keyword evidence="5" id="KW-1185">Reference proteome</keyword>
<sequence>MTLKRLLAGIAQALALLGLPALPAAAQCKRVVLSANPDYPPYHWAEGDRIVGASIALTGRMLDELGVPWEARFVGPWPRVLKLAEQGQIDLIVSLKPTPEREAFLAFTQSPAFPNPMAVFTVKAQSFKFESFSDLIGRRGGRTAGDRFGEAFDRFAEQSLKLEDGLSLGHNFQKLLADRVDYVVTGLYTGRAQLIREGLADRIAPLPRLVNEGFIHHGFVRRSPCVALLEAVDARLAAARKSGLDRRLLEEALLEWQQRPGPAPRP</sequence>
<dbReference type="Gene3D" id="3.40.190.10">
    <property type="entry name" value="Periplasmic binding protein-like II"/>
    <property type="match status" value="2"/>
</dbReference>
<name>A0ABV0G7A1_9BURK</name>
<protein>
    <submittedName>
        <fullName evidence="4">Transporter substrate-binding domain-containing protein</fullName>
    </submittedName>
</protein>
<dbReference type="Proteomes" id="UP001495147">
    <property type="component" value="Unassembled WGS sequence"/>
</dbReference>
<dbReference type="PANTHER" id="PTHR35936">
    <property type="entry name" value="MEMBRANE-BOUND LYTIC MUREIN TRANSGLYCOSYLASE F"/>
    <property type="match status" value="1"/>
</dbReference>
<dbReference type="Pfam" id="PF00497">
    <property type="entry name" value="SBP_bac_3"/>
    <property type="match status" value="1"/>
</dbReference>
<feature type="chain" id="PRO_5045296370" evidence="2">
    <location>
        <begin position="27"/>
        <end position="266"/>
    </location>
</feature>
<evidence type="ECO:0000313" key="4">
    <source>
        <dbReference type="EMBL" id="MEO3693612.1"/>
    </source>
</evidence>
<feature type="domain" description="Solute-binding protein family 3/N-terminal" evidence="3">
    <location>
        <begin position="30"/>
        <end position="260"/>
    </location>
</feature>
<gene>
    <name evidence="4" type="ORF">ABDJ85_19235</name>
</gene>
<evidence type="ECO:0000313" key="5">
    <source>
        <dbReference type="Proteomes" id="UP001495147"/>
    </source>
</evidence>
<feature type="signal peptide" evidence="2">
    <location>
        <begin position="1"/>
        <end position="26"/>
    </location>
</feature>
<dbReference type="RefSeq" id="WP_347706426.1">
    <property type="nucleotide sequence ID" value="NZ_JBDPZD010000008.1"/>
</dbReference>
<organism evidence="4 5">
    <name type="scientific">Roseateles paludis</name>
    <dbReference type="NCBI Taxonomy" id="3145238"/>
    <lineage>
        <taxon>Bacteria</taxon>
        <taxon>Pseudomonadati</taxon>
        <taxon>Pseudomonadota</taxon>
        <taxon>Betaproteobacteria</taxon>
        <taxon>Burkholderiales</taxon>
        <taxon>Sphaerotilaceae</taxon>
        <taxon>Roseateles</taxon>
    </lineage>
</organism>
<dbReference type="PANTHER" id="PTHR35936:SF6">
    <property type="entry name" value="AMINO ACID ABC TRANSPORTER SUBSTRATE-BINDING PAAT FAMILY PROTEIN"/>
    <property type="match status" value="1"/>
</dbReference>
<comment type="caution">
    <text evidence="4">The sequence shown here is derived from an EMBL/GenBank/DDBJ whole genome shotgun (WGS) entry which is preliminary data.</text>
</comment>
<accession>A0ABV0G7A1</accession>
<evidence type="ECO:0000259" key="3">
    <source>
        <dbReference type="SMART" id="SM00062"/>
    </source>
</evidence>
<proteinExistence type="predicted"/>
<evidence type="ECO:0000256" key="1">
    <source>
        <dbReference type="ARBA" id="ARBA00022729"/>
    </source>
</evidence>
<evidence type="ECO:0000256" key="2">
    <source>
        <dbReference type="SAM" id="SignalP"/>
    </source>
</evidence>
<dbReference type="SUPFAM" id="SSF53850">
    <property type="entry name" value="Periplasmic binding protein-like II"/>
    <property type="match status" value="1"/>
</dbReference>
<keyword evidence="1 2" id="KW-0732">Signal</keyword>
<reference evidence="4 5" key="1">
    <citation type="submission" date="2024-05" db="EMBL/GenBank/DDBJ databases">
        <title>Roseateles sp. DJS-2-20 16S ribosomal RNA gene Genome sequencing and assembly.</title>
        <authorList>
            <person name="Woo H."/>
        </authorList>
    </citation>
    <scope>NUCLEOTIDE SEQUENCE [LARGE SCALE GENOMIC DNA]</scope>
    <source>
        <strain evidence="4 5">DJS-2-20</strain>
    </source>
</reference>
<dbReference type="SMART" id="SM00062">
    <property type="entry name" value="PBPb"/>
    <property type="match status" value="1"/>
</dbReference>
<dbReference type="InterPro" id="IPR001638">
    <property type="entry name" value="Solute-binding_3/MltF_N"/>
</dbReference>